<keyword evidence="1" id="KW-0479">Metal-binding</keyword>
<dbReference type="EMBL" id="SCWE01000001">
    <property type="protein sequence ID" value="TDM02601.1"/>
    <property type="molecule type" value="Genomic_DNA"/>
</dbReference>
<dbReference type="InterPro" id="IPR029017">
    <property type="entry name" value="Enolase-like_N"/>
</dbReference>
<dbReference type="InterPro" id="IPR029065">
    <property type="entry name" value="Enolase_C-like"/>
</dbReference>
<dbReference type="GO" id="GO:0003824">
    <property type="term" value="F:catalytic activity"/>
    <property type="evidence" value="ECO:0007669"/>
    <property type="project" value="UniProtKB-ARBA"/>
</dbReference>
<dbReference type="RefSeq" id="WP_133428690.1">
    <property type="nucleotide sequence ID" value="NZ_BMCC01000002.1"/>
</dbReference>
<dbReference type="Gene3D" id="3.30.390.10">
    <property type="entry name" value="Enolase-like, N-terminal domain"/>
    <property type="match status" value="1"/>
</dbReference>
<feature type="domain" description="Enolase C-terminal" evidence="2">
    <location>
        <begin position="134"/>
        <end position="301"/>
    </location>
</feature>
<comment type="caution">
    <text evidence="3">The sequence shown here is derived from an EMBL/GenBank/DDBJ whole genome shotgun (WGS) entry which is preliminary data.</text>
</comment>
<evidence type="ECO:0000256" key="1">
    <source>
        <dbReference type="ARBA" id="ARBA00022723"/>
    </source>
</evidence>
<sequence length="321" mass="36494">MRFSNLKCFTFTAPFKTPIRTVKADMTERKVLIISLEVDGETYYAESNAFETDWYHEETIESVHAAVKKIFAAIKDKEWTDYTTLGSILAYYRSTPHAIALFDYIGWQSLNDCKPVTVPLGYTLHPGQQLELQNRVKLKWHDDIVNEIKKIRLQYADIKIVVDANGSLSEDDVPTLEAMADDVDYFEELFSDIALYAKYSHLPLAIDESATNIEAIIRYYGVGVRIIVAKYARLGGGYPIKAIKEAIPDMRIIAGGMYEFGLSKYFTAQLAAEFGTIPDLTPRGTYFSEDYATYEEIIENGQLMMTYPVVDVTKLQEIINK</sequence>
<dbReference type="OrthoDB" id="9774531at2"/>
<dbReference type="SUPFAM" id="SSF54826">
    <property type="entry name" value="Enolase N-terminal domain-like"/>
    <property type="match status" value="1"/>
</dbReference>
<dbReference type="PANTHER" id="PTHR48073:SF5">
    <property type="entry name" value="O-SUCCINYLBENZOATE SYNTHASE"/>
    <property type="match status" value="1"/>
</dbReference>
<dbReference type="PANTHER" id="PTHR48073">
    <property type="entry name" value="O-SUCCINYLBENZOATE SYNTHASE-RELATED"/>
    <property type="match status" value="1"/>
</dbReference>
<dbReference type="SUPFAM" id="SSF51604">
    <property type="entry name" value="Enolase C-terminal domain-like"/>
    <property type="match status" value="1"/>
</dbReference>
<dbReference type="Proteomes" id="UP000295328">
    <property type="component" value="Unassembled WGS sequence"/>
</dbReference>
<keyword evidence="4" id="KW-1185">Reference proteome</keyword>
<organism evidence="3 4">
    <name type="scientific">Macrococcus hajekii</name>
    <dbReference type="NCBI Taxonomy" id="198482"/>
    <lineage>
        <taxon>Bacteria</taxon>
        <taxon>Bacillati</taxon>
        <taxon>Bacillota</taxon>
        <taxon>Bacilli</taxon>
        <taxon>Bacillales</taxon>
        <taxon>Staphylococcaceae</taxon>
        <taxon>Macrococcus</taxon>
    </lineage>
</organism>
<dbReference type="Gene3D" id="3.20.20.120">
    <property type="entry name" value="Enolase-like C-terminal domain"/>
    <property type="match status" value="1"/>
</dbReference>
<accession>A0A4R6BLL6</accession>
<dbReference type="GO" id="GO:0046872">
    <property type="term" value="F:metal ion binding"/>
    <property type="evidence" value="ECO:0007669"/>
    <property type="project" value="UniProtKB-KW"/>
</dbReference>
<evidence type="ECO:0000313" key="4">
    <source>
        <dbReference type="Proteomes" id="UP000295328"/>
    </source>
</evidence>
<name>A0A4R6BLL6_9STAP</name>
<protein>
    <recommendedName>
        <fullName evidence="2">Enolase C-terminal domain-containing protein</fullName>
    </recommendedName>
</protein>
<gene>
    <name evidence="3" type="ORF">ERX37_00500</name>
</gene>
<reference evidence="3 4" key="1">
    <citation type="submission" date="2019-01" db="EMBL/GenBank/DDBJ databases">
        <title>Draft genome sequences of the type strains of six Macrococcus species.</title>
        <authorList>
            <person name="Mazhar S."/>
            <person name="Altermann E."/>
            <person name="Hill C."/>
            <person name="Mcauliffe O."/>
        </authorList>
    </citation>
    <scope>NUCLEOTIDE SEQUENCE [LARGE SCALE GENOMIC DNA]</scope>
    <source>
        <strain evidence="3 4">CCM4809</strain>
    </source>
</reference>
<evidence type="ECO:0000259" key="2">
    <source>
        <dbReference type="Pfam" id="PF13378"/>
    </source>
</evidence>
<proteinExistence type="predicted"/>
<dbReference type="AlphaFoldDB" id="A0A4R6BLL6"/>
<dbReference type="Pfam" id="PF13378">
    <property type="entry name" value="MR_MLE_C"/>
    <property type="match status" value="1"/>
</dbReference>
<evidence type="ECO:0000313" key="3">
    <source>
        <dbReference type="EMBL" id="TDM02601.1"/>
    </source>
</evidence>
<dbReference type="InterPro" id="IPR036849">
    <property type="entry name" value="Enolase-like_C_sf"/>
</dbReference>